<comment type="caution">
    <text evidence="10">Lacks conserved residue(s) required for the propagation of feature annotation.</text>
</comment>
<protein>
    <recommendedName>
        <fullName evidence="7 10">Ribulose-phosphate 3-epimerase</fullName>
        <ecNumber evidence="7 10">5.1.3.1</ecNumber>
    </recommendedName>
</protein>
<evidence type="ECO:0000256" key="6">
    <source>
        <dbReference type="ARBA" id="ARBA00009541"/>
    </source>
</evidence>
<dbReference type="FunFam" id="3.20.20.70:FF:000004">
    <property type="entry name" value="Ribulose-phosphate 3-epimerase"/>
    <property type="match status" value="1"/>
</dbReference>
<feature type="binding site" evidence="10 14">
    <location>
        <position position="69"/>
    </location>
    <ligand>
        <name>substrate</name>
    </ligand>
</feature>
<dbReference type="OrthoDB" id="1645589at2"/>
<dbReference type="GO" id="GO:0046872">
    <property type="term" value="F:metal ion binding"/>
    <property type="evidence" value="ECO:0007669"/>
    <property type="project" value="UniProtKB-UniRule"/>
</dbReference>
<feature type="binding site" evidence="10 13">
    <location>
        <position position="178"/>
    </location>
    <ligand>
        <name>a divalent metal cation</name>
        <dbReference type="ChEBI" id="CHEBI:60240"/>
    </ligand>
</feature>
<feature type="binding site" evidence="10 14">
    <location>
        <begin position="200"/>
        <end position="201"/>
    </location>
    <ligand>
        <name>substrate</name>
    </ligand>
</feature>
<proteinExistence type="inferred from homology"/>
<comment type="cofactor">
    <cofactor evidence="5">
        <name>Fe(2+)</name>
        <dbReference type="ChEBI" id="CHEBI:29033"/>
    </cofactor>
</comment>
<accession>A0A3S9J7N5</accession>
<dbReference type="Gene3D" id="3.20.20.70">
    <property type="entry name" value="Aldolase class I"/>
    <property type="match status" value="1"/>
</dbReference>
<dbReference type="AlphaFoldDB" id="A0A3S9J7N5"/>
<dbReference type="PROSITE" id="PS01085">
    <property type="entry name" value="RIBUL_P_3_EPIMER_1"/>
    <property type="match status" value="1"/>
</dbReference>
<feature type="binding site" evidence="10 14">
    <location>
        <position position="9"/>
    </location>
    <ligand>
        <name>substrate</name>
    </ligand>
</feature>
<feature type="binding site" evidence="10 13">
    <location>
        <position position="34"/>
    </location>
    <ligand>
        <name>a divalent metal cation</name>
        <dbReference type="ChEBI" id="CHEBI:60240"/>
    </ligand>
</feature>
<evidence type="ECO:0000313" key="15">
    <source>
        <dbReference type="EMBL" id="AZP36284.1"/>
    </source>
</evidence>
<dbReference type="RefSeq" id="WP_126071550.1">
    <property type="nucleotide sequence ID" value="NZ_CP026513.1"/>
</dbReference>
<evidence type="ECO:0000256" key="3">
    <source>
        <dbReference type="ARBA" id="ARBA00001941"/>
    </source>
</evidence>
<feature type="active site" description="Proton donor" evidence="10 12">
    <location>
        <position position="178"/>
    </location>
</feature>
<dbReference type="InterPro" id="IPR013785">
    <property type="entry name" value="Aldolase_TIM"/>
</dbReference>
<dbReference type="GO" id="GO:0005737">
    <property type="term" value="C:cytoplasm"/>
    <property type="evidence" value="ECO:0007669"/>
    <property type="project" value="UniProtKB-ARBA"/>
</dbReference>
<comment type="cofactor">
    <cofactor evidence="2">
        <name>Mn(2+)</name>
        <dbReference type="ChEBI" id="CHEBI:29035"/>
    </cofactor>
</comment>
<comment type="cofactor">
    <cofactor evidence="10 13">
        <name>a divalent metal cation</name>
        <dbReference type="ChEBI" id="CHEBI:60240"/>
    </cofactor>
    <text evidence="10 13">Binds 1 divalent metal cation per subunit.</text>
</comment>
<feature type="binding site" evidence="14">
    <location>
        <begin position="145"/>
        <end position="148"/>
    </location>
    <ligand>
        <name>substrate</name>
    </ligand>
</feature>
<evidence type="ECO:0000256" key="14">
    <source>
        <dbReference type="PIRSR" id="PIRSR001461-3"/>
    </source>
</evidence>
<dbReference type="HAMAP" id="MF_02227">
    <property type="entry name" value="RPE"/>
    <property type="match status" value="1"/>
</dbReference>
<evidence type="ECO:0000256" key="2">
    <source>
        <dbReference type="ARBA" id="ARBA00001936"/>
    </source>
</evidence>
<keyword evidence="16" id="KW-1185">Reference proteome</keyword>
<dbReference type="GO" id="GO:0004750">
    <property type="term" value="F:D-ribulose-phosphate 3-epimerase activity"/>
    <property type="evidence" value="ECO:0007669"/>
    <property type="project" value="UniProtKB-UniRule"/>
</dbReference>
<dbReference type="InterPro" id="IPR000056">
    <property type="entry name" value="Ribul_P_3_epim-like"/>
</dbReference>
<feature type="binding site" evidence="14">
    <location>
        <position position="180"/>
    </location>
    <ligand>
        <name>substrate</name>
    </ligand>
</feature>
<evidence type="ECO:0000256" key="7">
    <source>
        <dbReference type="ARBA" id="ARBA00013188"/>
    </source>
</evidence>
<feature type="binding site" evidence="10">
    <location>
        <begin position="178"/>
        <end position="180"/>
    </location>
    <ligand>
        <name>substrate</name>
    </ligand>
</feature>
<keyword evidence="13" id="KW-0862">Zinc</keyword>
<feature type="binding site" evidence="10 13">
    <location>
        <position position="69"/>
    </location>
    <ligand>
        <name>a divalent metal cation</name>
        <dbReference type="ChEBI" id="CHEBI:60240"/>
    </ligand>
</feature>
<evidence type="ECO:0000256" key="10">
    <source>
        <dbReference type="HAMAP-Rule" id="MF_02227"/>
    </source>
</evidence>
<dbReference type="EC" id="5.1.3.1" evidence="7 10"/>
<evidence type="ECO:0000313" key="16">
    <source>
        <dbReference type="Proteomes" id="UP000274458"/>
    </source>
</evidence>
<comment type="catalytic activity">
    <reaction evidence="1 10 11">
        <text>D-ribulose 5-phosphate = D-xylulose 5-phosphate</text>
        <dbReference type="Rhea" id="RHEA:13677"/>
        <dbReference type="ChEBI" id="CHEBI:57737"/>
        <dbReference type="ChEBI" id="CHEBI:58121"/>
        <dbReference type="EC" id="5.1.3.1"/>
    </reaction>
</comment>
<dbReference type="InterPro" id="IPR026019">
    <property type="entry name" value="Ribul_P_3_epim"/>
</dbReference>
<comment type="similarity">
    <text evidence="6 10 11">Belongs to the ribulose-phosphate 3-epimerase family.</text>
</comment>
<evidence type="ECO:0000256" key="1">
    <source>
        <dbReference type="ARBA" id="ARBA00001782"/>
    </source>
</evidence>
<dbReference type="KEGG" id="aade:C3B56_00177"/>
<reference evidence="15 16" key="1">
    <citation type="journal article" date="2018" name="Genome Biol. Evol.">
        <title>Partnering With a Pest: Genomes of Hemlock Woolly Adelgid Symbionts Reveal Atypical Nutritional Provisioning Patterns in Dual-Obligate Bacteria.</title>
        <authorList>
            <person name="Weglarz K.M."/>
            <person name="Havill N.P."/>
            <person name="Burke G.R."/>
            <person name="von Dohlen C.D."/>
        </authorList>
    </citation>
    <scope>NUCLEOTIDE SEQUENCE [LARGE SCALE GENOMIC DNA]</scope>
    <source>
        <strain evidence="15">ENA</strain>
    </source>
</reference>
<evidence type="ECO:0000256" key="13">
    <source>
        <dbReference type="PIRSR" id="PIRSR001461-2"/>
    </source>
</evidence>
<sequence>MKKFLLAPSILAANFSNLGLEIIRVLSAGCNLIHFDVMDNHYVPNLSMGPLILDSIIKYIVKSSYIDVHLMANPVEKLINIFAKKKVHSISFHPETSKNILQSLSLIKNYNCKAGLVINPNDSIDFLYDFMDKLDIIVVMLVNPGFGNQKLILKTINKVKKIKKMIKKSGYNILIEVDGGITIDNINKIAKSGADIFVIGSTIFNSKNYLKIIQKIRQKLKNF</sequence>
<feature type="active site" description="Proton acceptor" evidence="10 12">
    <location>
        <position position="36"/>
    </location>
</feature>
<evidence type="ECO:0000256" key="8">
    <source>
        <dbReference type="ARBA" id="ARBA00022723"/>
    </source>
</evidence>
<comment type="cofactor">
    <cofactor evidence="4">
        <name>Zn(2+)</name>
        <dbReference type="ChEBI" id="CHEBI:29105"/>
    </cofactor>
</comment>
<dbReference type="GO" id="GO:0006098">
    <property type="term" value="P:pentose-phosphate shunt"/>
    <property type="evidence" value="ECO:0007669"/>
    <property type="project" value="UniProtKB-UniRule"/>
</dbReference>
<gene>
    <name evidence="10 15" type="primary">rpe</name>
    <name evidence="15" type="ORF">C3B56_00177</name>
</gene>
<evidence type="ECO:0000256" key="12">
    <source>
        <dbReference type="PIRSR" id="PIRSR001461-1"/>
    </source>
</evidence>
<dbReference type="EMBL" id="CP026513">
    <property type="protein sequence ID" value="AZP36284.1"/>
    <property type="molecule type" value="Genomic_DNA"/>
</dbReference>
<evidence type="ECO:0000256" key="9">
    <source>
        <dbReference type="ARBA" id="ARBA00023235"/>
    </source>
</evidence>
<comment type="function">
    <text evidence="10">Catalyzes the reversible epimerization of D-ribulose 5-phosphate to D-xylulose 5-phosphate.</text>
</comment>
<dbReference type="CDD" id="cd00429">
    <property type="entry name" value="RPE"/>
    <property type="match status" value="1"/>
</dbReference>
<organism evidence="15 16">
    <name type="scientific">Candidatus Annandia adelgestsuga</name>
    <dbReference type="NCBI Taxonomy" id="1302411"/>
    <lineage>
        <taxon>Bacteria</taxon>
        <taxon>Pseudomonadati</taxon>
        <taxon>Pseudomonadota</taxon>
        <taxon>Gammaproteobacteria</taxon>
        <taxon>Enterobacterales</taxon>
        <taxon>Enterobacteriaceae</taxon>
        <taxon>Candidatus Annandia</taxon>
    </lineage>
</organism>
<dbReference type="InterPro" id="IPR011060">
    <property type="entry name" value="RibuloseP-bd_barrel"/>
</dbReference>
<comment type="cofactor">
    <cofactor evidence="3">
        <name>Co(2+)</name>
        <dbReference type="ChEBI" id="CHEBI:48828"/>
    </cofactor>
</comment>
<keyword evidence="9 10" id="KW-0413">Isomerase</keyword>
<dbReference type="NCBIfam" id="NF004076">
    <property type="entry name" value="PRK05581.1-4"/>
    <property type="match status" value="1"/>
</dbReference>
<name>A0A3S9J7N5_9ENTR</name>
<dbReference type="Proteomes" id="UP000274458">
    <property type="component" value="Chromosome"/>
</dbReference>
<dbReference type="Pfam" id="PF00834">
    <property type="entry name" value="Ribul_P_3_epim"/>
    <property type="match status" value="1"/>
</dbReference>
<dbReference type="SUPFAM" id="SSF51366">
    <property type="entry name" value="Ribulose-phoshate binding barrel"/>
    <property type="match status" value="1"/>
</dbReference>
<feature type="binding site" evidence="10 13">
    <location>
        <position position="36"/>
    </location>
    <ligand>
        <name>a divalent metal cation</name>
        <dbReference type="ChEBI" id="CHEBI:60240"/>
    </ligand>
</feature>
<keyword evidence="13" id="KW-0464">Manganese</keyword>
<keyword evidence="8 10" id="KW-0479">Metal-binding</keyword>
<dbReference type="NCBIfam" id="TIGR01163">
    <property type="entry name" value="rpe"/>
    <property type="match status" value="1"/>
</dbReference>
<evidence type="ECO:0000256" key="11">
    <source>
        <dbReference type="PIRNR" id="PIRNR001461"/>
    </source>
</evidence>
<comment type="pathway">
    <text evidence="10">Carbohydrate degradation.</text>
</comment>
<evidence type="ECO:0000256" key="4">
    <source>
        <dbReference type="ARBA" id="ARBA00001947"/>
    </source>
</evidence>
<keyword evidence="10 11" id="KW-0119">Carbohydrate metabolism</keyword>
<dbReference type="GO" id="GO:0019323">
    <property type="term" value="P:pentose catabolic process"/>
    <property type="evidence" value="ECO:0007669"/>
    <property type="project" value="UniProtKB-UniRule"/>
</dbReference>
<keyword evidence="13" id="KW-0170">Cobalt</keyword>
<dbReference type="PANTHER" id="PTHR11749">
    <property type="entry name" value="RIBULOSE-5-PHOSPHATE-3-EPIMERASE"/>
    <property type="match status" value="1"/>
</dbReference>
<evidence type="ECO:0000256" key="5">
    <source>
        <dbReference type="ARBA" id="ARBA00001954"/>
    </source>
</evidence>
<dbReference type="PIRSF" id="PIRSF001461">
    <property type="entry name" value="RPE"/>
    <property type="match status" value="1"/>
</dbReference>